<comment type="caution">
    <text evidence="8">The sequence shown here is derived from an EMBL/GenBank/DDBJ whole genome shotgun (WGS) entry which is preliminary data.</text>
</comment>
<dbReference type="Proteomes" id="UP000244064">
    <property type="component" value="Unassembled WGS sequence"/>
</dbReference>
<dbReference type="PANTHER" id="PTHR10491">
    <property type="entry name" value="DTDP-4-DEHYDRORHAMNOSE REDUCTASE"/>
    <property type="match status" value="1"/>
</dbReference>
<sequence>MARILVLGVTGMLGNAVFRVFSADSAHETWGTLRSGAAQRHFPEQSHPQLLAGVDVLDQDALVAAIARVRPDVVINCVGLIKHLADAKDPLTALPINAMLPHRLARLCALAGARLIHVSTDCVFSGRKGLYQETDLSDADDLYGKSKYIGELHDLPHAITLRTSIIGHELGSSYALVDWFLSQQGSVRGFTKAIFSGLPTVELARVMKDFVIPHPQLNGLYHVAAAPIDKHQLLGLVAAQYGKQIEIRPDDALVIDRSLDGSRFRQATGYVAPDWSELIRRMHEQR</sequence>
<dbReference type="PANTHER" id="PTHR10491:SF4">
    <property type="entry name" value="METHIONINE ADENOSYLTRANSFERASE 2 SUBUNIT BETA"/>
    <property type="match status" value="1"/>
</dbReference>
<evidence type="ECO:0000256" key="1">
    <source>
        <dbReference type="ARBA" id="ARBA00004781"/>
    </source>
</evidence>
<comment type="function">
    <text evidence="6">Catalyzes the reduction of dTDP-6-deoxy-L-lyxo-4-hexulose to yield dTDP-L-rhamnose.</text>
</comment>
<dbReference type="InterPro" id="IPR029903">
    <property type="entry name" value="RmlD-like-bd"/>
</dbReference>
<comment type="catalytic activity">
    <reaction evidence="5 6">
        <text>dTDP-beta-L-rhamnose + NADP(+) = dTDP-4-dehydro-beta-L-rhamnose + NADPH + H(+)</text>
        <dbReference type="Rhea" id="RHEA:21796"/>
        <dbReference type="ChEBI" id="CHEBI:15378"/>
        <dbReference type="ChEBI" id="CHEBI:57510"/>
        <dbReference type="ChEBI" id="CHEBI:57783"/>
        <dbReference type="ChEBI" id="CHEBI:58349"/>
        <dbReference type="ChEBI" id="CHEBI:62830"/>
        <dbReference type="EC" id="1.1.1.133"/>
    </reaction>
</comment>
<evidence type="ECO:0000313" key="9">
    <source>
        <dbReference type="Proteomes" id="UP000244064"/>
    </source>
</evidence>
<dbReference type="OrthoDB" id="9803892at2"/>
<dbReference type="UniPathway" id="UPA00124"/>
<evidence type="ECO:0000256" key="3">
    <source>
        <dbReference type="ARBA" id="ARBA00012929"/>
    </source>
</evidence>
<evidence type="ECO:0000256" key="6">
    <source>
        <dbReference type="RuleBase" id="RU364082"/>
    </source>
</evidence>
<dbReference type="UniPathway" id="UPA00281"/>
<evidence type="ECO:0000259" key="7">
    <source>
        <dbReference type="Pfam" id="PF04321"/>
    </source>
</evidence>
<proteinExistence type="inferred from homology"/>
<dbReference type="EMBL" id="QASN01000011">
    <property type="protein sequence ID" value="PTU75146.1"/>
    <property type="molecule type" value="Genomic_DNA"/>
</dbReference>
<accession>A0A2T5PBN3</accession>
<evidence type="ECO:0000256" key="2">
    <source>
        <dbReference type="ARBA" id="ARBA00010944"/>
    </source>
</evidence>
<protein>
    <recommendedName>
        <fullName evidence="4 6">dTDP-4-dehydrorhamnose reductase</fullName>
        <ecNumber evidence="3 6">1.1.1.133</ecNumber>
    </recommendedName>
</protein>
<dbReference type="Pfam" id="PF04321">
    <property type="entry name" value="RmlD_sub_bind"/>
    <property type="match status" value="1"/>
</dbReference>
<dbReference type="RefSeq" id="WP_108106338.1">
    <property type="nucleotide sequence ID" value="NZ_QASN01000011.1"/>
</dbReference>
<comment type="cofactor">
    <cofactor evidence="6">
        <name>Mg(2+)</name>
        <dbReference type="ChEBI" id="CHEBI:18420"/>
    </cofactor>
    <text evidence="6">Binds 1 Mg(2+) ion per monomer.</text>
</comment>
<dbReference type="SUPFAM" id="SSF51735">
    <property type="entry name" value="NAD(P)-binding Rossmann-fold domains"/>
    <property type="match status" value="1"/>
</dbReference>
<keyword evidence="6" id="KW-0521">NADP</keyword>
<reference evidence="8 9" key="1">
    <citation type="submission" date="2018-04" db="EMBL/GenBank/DDBJ databases">
        <title>Pseudomonas sp. nov., isolated from mangrove soil.</title>
        <authorList>
            <person name="Chen C."/>
        </authorList>
    </citation>
    <scope>NUCLEOTIDE SEQUENCE [LARGE SCALE GENOMIC DNA]</scope>
    <source>
        <strain evidence="8 9">TC-11</strain>
    </source>
</reference>
<dbReference type="GO" id="GO:0009243">
    <property type="term" value="P:O antigen biosynthetic process"/>
    <property type="evidence" value="ECO:0007669"/>
    <property type="project" value="UniProtKB-UniPathway"/>
</dbReference>
<dbReference type="AlphaFoldDB" id="A0A2T5PBN3"/>
<dbReference type="GO" id="GO:0019305">
    <property type="term" value="P:dTDP-rhamnose biosynthetic process"/>
    <property type="evidence" value="ECO:0007669"/>
    <property type="project" value="UniProtKB-UniPathway"/>
</dbReference>
<keyword evidence="6" id="KW-0560">Oxidoreductase</keyword>
<keyword evidence="9" id="KW-1185">Reference proteome</keyword>
<feature type="domain" description="RmlD-like substrate binding" evidence="7">
    <location>
        <begin position="3"/>
        <end position="240"/>
    </location>
</feature>
<dbReference type="GO" id="GO:0005829">
    <property type="term" value="C:cytosol"/>
    <property type="evidence" value="ECO:0007669"/>
    <property type="project" value="TreeGrafter"/>
</dbReference>
<organism evidence="8 9">
    <name type="scientific">Pseudomonas mangrovi</name>
    <dbReference type="NCBI Taxonomy" id="2161748"/>
    <lineage>
        <taxon>Bacteria</taxon>
        <taxon>Pseudomonadati</taxon>
        <taxon>Pseudomonadota</taxon>
        <taxon>Gammaproteobacteria</taxon>
        <taxon>Pseudomonadales</taxon>
        <taxon>Pseudomonadaceae</taxon>
        <taxon>Pseudomonas</taxon>
    </lineage>
</organism>
<dbReference type="InterPro" id="IPR036291">
    <property type="entry name" value="NAD(P)-bd_dom_sf"/>
</dbReference>
<gene>
    <name evidence="8" type="ORF">DBO85_06235</name>
</gene>
<name>A0A2T5PBN3_9PSED</name>
<dbReference type="CDD" id="cd05254">
    <property type="entry name" value="dTDP_HR_like_SDR_e"/>
    <property type="match status" value="1"/>
</dbReference>
<dbReference type="GO" id="GO:0008831">
    <property type="term" value="F:dTDP-4-dehydrorhamnose reductase activity"/>
    <property type="evidence" value="ECO:0007669"/>
    <property type="project" value="UniProtKB-EC"/>
</dbReference>
<evidence type="ECO:0000256" key="5">
    <source>
        <dbReference type="ARBA" id="ARBA00048200"/>
    </source>
</evidence>
<dbReference type="InterPro" id="IPR005913">
    <property type="entry name" value="dTDP_dehydrorham_reduct"/>
</dbReference>
<comment type="similarity">
    <text evidence="2 6">Belongs to the dTDP-4-dehydrorhamnose reductase family.</text>
</comment>
<evidence type="ECO:0000313" key="8">
    <source>
        <dbReference type="EMBL" id="PTU75146.1"/>
    </source>
</evidence>
<dbReference type="EC" id="1.1.1.133" evidence="3 6"/>
<comment type="pathway">
    <text evidence="1 6">Carbohydrate biosynthesis; dTDP-L-rhamnose biosynthesis.</text>
</comment>
<evidence type="ECO:0000256" key="4">
    <source>
        <dbReference type="ARBA" id="ARBA00017099"/>
    </source>
</evidence>
<dbReference type="Gene3D" id="3.40.50.720">
    <property type="entry name" value="NAD(P)-binding Rossmann-like Domain"/>
    <property type="match status" value="1"/>
</dbReference>